<feature type="domain" description="C1q" evidence="2">
    <location>
        <begin position="165"/>
        <end position="287"/>
    </location>
</feature>
<evidence type="ECO:0000259" key="2">
    <source>
        <dbReference type="Pfam" id="PF00386"/>
    </source>
</evidence>
<dbReference type="AlphaFoldDB" id="A0A433T7J9"/>
<organism evidence="3 4">
    <name type="scientific">Elysia chlorotica</name>
    <name type="common">Eastern emerald elysia</name>
    <name type="synonym">Sea slug</name>
    <dbReference type="NCBI Taxonomy" id="188477"/>
    <lineage>
        <taxon>Eukaryota</taxon>
        <taxon>Metazoa</taxon>
        <taxon>Spiralia</taxon>
        <taxon>Lophotrochozoa</taxon>
        <taxon>Mollusca</taxon>
        <taxon>Gastropoda</taxon>
        <taxon>Heterobranchia</taxon>
        <taxon>Euthyneura</taxon>
        <taxon>Panpulmonata</taxon>
        <taxon>Sacoglossa</taxon>
        <taxon>Placobranchoidea</taxon>
        <taxon>Plakobranchidae</taxon>
        <taxon>Elysia</taxon>
    </lineage>
</organism>
<dbReference type="InterPro" id="IPR001073">
    <property type="entry name" value="C1q_dom"/>
</dbReference>
<keyword evidence="4" id="KW-1185">Reference proteome</keyword>
<dbReference type="InterPro" id="IPR008983">
    <property type="entry name" value="Tumour_necrosis_fac-like_dom"/>
</dbReference>
<proteinExistence type="predicted"/>
<sequence length="292" mass="32658">MQLIQSQEKLLSQNLWAKINLIRKDIQQNLDSGHNDFHIVIEELYKLDCLSELLMNTSLKLQDVEEMKLTQACIQADLDASNQKTNGLERKVSDLQQEVEQLMEDNRRLGDQLTRLVSKHNSLKRDVSKAWLQCKESMDKLNKLEAHLMLLDSTVNSVSRLSVGFTAQLKTDLCVDHDTEINSIFHVISNAGNAFQPDSGSFVAPHDGLYGFCIKLEQTLNKNFTIFLVTKTGAAKPVKEMAVPFTQNAPHSAVCVLDLTIGALVLVRIELAGEKIGLKSSLTFSGWSIGYD</sequence>
<dbReference type="OrthoDB" id="6154955at2759"/>
<evidence type="ECO:0000313" key="4">
    <source>
        <dbReference type="Proteomes" id="UP000271974"/>
    </source>
</evidence>
<gene>
    <name evidence="3" type="ORF">EGW08_014745</name>
</gene>
<dbReference type="Proteomes" id="UP000271974">
    <property type="component" value="Unassembled WGS sequence"/>
</dbReference>
<dbReference type="Pfam" id="PF00386">
    <property type="entry name" value="C1q"/>
    <property type="match status" value="1"/>
</dbReference>
<comment type="caution">
    <text evidence="3">The sequence shown here is derived from an EMBL/GenBank/DDBJ whole genome shotgun (WGS) entry which is preliminary data.</text>
</comment>
<evidence type="ECO:0000256" key="1">
    <source>
        <dbReference type="SAM" id="Coils"/>
    </source>
</evidence>
<feature type="coiled-coil region" evidence="1">
    <location>
        <begin position="78"/>
        <end position="119"/>
    </location>
</feature>
<evidence type="ECO:0000313" key="3">
    <source>
        <dbReference type="EMBL" id="RUS77498.1"/>
    </source>
</evidence>
<protein>
    <recommendedName>
        <fullName evidence="2">C1q domain-containing protein</fullName>
    </recommendedName>
</protein>
<dbReference type="Gene3D" id="2.60.120.40">
    <property type="match status" value="1"/>
</dbReference>
<name>A0A433T7J9_ELYCH</name>
<keyword evidence="1" id="KW-0175">Coiled coil</keyword>
<accession>A0A433T7J9</accession>
<reference evidence="3 4" key="1">
    <citation type="submission" date="2019-01" db="EMBL/GenBank/DDBJ databases">
        <title>A draft genome assembly of the solar-powered sea slug Elysia chlorotica.</title>
        <authorList>
            <person name="Cai H."/>
            <person name="Li Q."/>
            <person name="Fang X."/>
            <person name="Li J."/>
            <person name="Curtis N.E."/>
            <person name="Altenburger A."/>
            <person name="Shibata T."/>
            <person name="Feng M."/>
            <person name="Maeda T."/>
            <person name="Schwartz J.A."/>
            <person name="Shigenobu S."/>
            <person name="Lundholm N."/>
            <person name="Nishiyama T."/>
            <person name="Yang H."/>
            <person name="Hasebe M."/>
            <person name="Li S."/>
            <person name="Pierce S.K."/>
            <person name="Wang J."/>
        </authorList>
    </citation>
    <scope>NUCLEOTIDE SEQUENCE [LARGE SCALE GENOMIC DNA]</scope>
    <source>
        <strain evidence="3">EC2010</strain>
        <tissue evidence="3">Whole organism of an adult</tissue>
    </source>
</reference>
<dbReference type="EMBL" id="RQTK01000576">
    <property type="protein sequence ID" value="RUS77498.1"/>
    <property type="molecule type" value="Genomic_DNA"/>
</dbReference>
<dbReference type="SUPFAM" id="SSF49842">
    <property type="entry name" value="TNF-like"/>
    <property type="match status" value="1"/>
</dbReference>